<dbReference type="SMART" id="SM00047">
    <property type="entry name" value="LYZ2"/>
    <property type="match status" value="1"/>
</dbReference>
<proteinExistence type="predicted"/>
<evidence type="ECO:0000259" key="8">
    <source>
        <dbReference type="PROSITE" id="PS51780"/>
    </source>
</evidence>
<dbReference type="STRING" id="576118.SAMN05216216_12111"/>
<keyword evidence="2" id="KW-0964">Secreted</keyword>
<dbReference type="InterPro" id="IPR025987">
    <property type="entry name" value="GW_dom"/>
</dbReference>
<evidence type="ECO:0000256" key="5">
    <source>
        <dbReference type="ARBA" id="ARBA00023316"/>
    </source>
</evidence>
<dbReference type="GO" id="GO:0004040">
    <property type="term" value="F:amidase activity"/>
    <property type="evidence" value="ECO:0007669"/>
    <property type="project" value="InterPro"/>
</dbReference>
<keyword evidence="10" id="KW-1185">Reference proteome</keyword>
<dbReference type="Gene3D" id="2.30.30.170">
    <property type="match status" value="4"/>
</dbReference>
<keyword evidence="4" id="KW-0378">Hydrolase</keyword>
<feature type="compositionally biased region" description="Polar residues" evidence="6">
    <location>
        <begin position="119"/>
        <end position="131"/>
    </location>
</feature>
<dbReference type="InterPro" id="IPR002901">
    <property type="entry name" value="MGlyc_endo_b_GlcNAc-like_dom"/>
</dbReference>
<feature type="region of interest" description="Disordered" evidence="6">
    <location>
        <begin position="47"/>
        <end position="71"/>
    </location>
</feature>
<sequence>MKYKNRLIIPTLITTSLLTSSLVANADEMTDESISTDEIEVTVNENDETRNGSVNVEEMPSDATDAIDDSDSTDAVSQEAVHDEMAIHEETVDDSNTEEITESNTITDTEENNTEDISQNDNLPETTNNVTDKAGQDDDFAENDTSKKLTNEKVKHESLDEVSKQAHDAKLISDEQKIEHISTDSDHYEDSTFHDTDEQDNQEVATDSTIFEDTDVSNETITDEDLTSNQADHESEARSFSAPENISTFSTMNLKPEANNVREVKSVNYATRIKDENNSGLYSPVTNNNGKNAERFLNQTLFISESTKVNGSTYYKILKGVDGPMQGWMKQNDLDLYNIFNHRKHNETLYVNSNHKNDYLLADPYGTSKQHVKKLKDTGSSTFNATETLKVGAVTYYYGTLGDSEGWITESRLTKQAQPKYSDARFAARIPNGNNNSGIYSPVTSNNSVSANRFNNSTLFITEQADYDGTTYYKIHNGLDGAMQGWMKKNDLQIFGLGKVRNHSGSYTVKHDDFDLYTDPYGNLSQRIGSLKNYKNTPFKAEKSIKIGATTHYYGSFGNQKGWISNAALTKYTAPEPPVSSPKVQTVKYNRSLNNVLNTQMSLSTKPQAWVNGGGWRNATRSEVRHFLDTSHQKGGAWDYTFLNLDQRQGISSSVLNSNLLNNKGILTNRGSAFSQAARQHSINEVYLISHAILETGHGSSQLAQGVKLDRNGNRSNNGTTYYNMYGIGAVDHNALLGGARYAQRMGWDTPEKAIIGGAGFVSSNYFARGQNTLYSMRWNPGNPGTYQYATDVNWAYATGRNLKNYYDQLGIKGQYFTRHTF</sequence>
<dbReference type="GO" id="GO:0071555">
    <property type="term" value="P:cell wall organization"/>
    <property type="evidence" value="ECO:0007669"/>
    <property type="project" value="UniProtKB-KW"/>
</dbReference>
<evidence type="ECO:0000313" key="10">
    <source>
        <dbReference type="Proteomes" id="UP000199008"/>
    </source>
</evidence>
<reference evidence="10" key="1">
    <citation type="submission" date="2016-10" db="EMBL/GenBank/DDBJ databases">
        <authorList>
            <person name="Varghese N."/>
            <person name="Submissions S."/>
        </authorList>
    </citation>
    <scope>NUCLEOTIDE SEQUENCE [LARGE SCALE GENOMIC DNA]</scope>
    <source>
        <strain evidence="10">CGMCC 1.8895</strain>
    </source>
</reference>
<evidence type="ECO:0000256" key="7">
    <source>
        <dbReference type="SAM" id="SignalP"/>
    </source>
</evidence>
<dbReference type="AlphaFoldDB" id="A0A1G9H7V6"/>
<evidence type="ECO:0000256" key="4">
    <source>
        <dbReference type="ARBA" id="ARBA00022801"/>
    </source>
</evidence>
<evidence type="ECO:0000256" key="3">
    <source>
        <dbReference type="ARBA" id="ARBA00022729"/>
    </source>
</evidence>
<evidence type="ECO:0000256" key="2">
    <source>
        <dbReference type="ARBA" id="ARBA00022525"/>
    </source>
</evidence>
<evidence type="ECO:0000313" key="9">
    <source>
        <dbReference type="EMBL" id="SDL08955.1"/>
    </source>
</evidence>
<dbReference type="RefSeq" id="WP_176754133.1">
    <property type="nucleotide sequence ID" value="NZ_FNFY01000021.1"/>
</dbReference>
<dbReference type="Pfam" id="PF13457">
    <property type="entry name" value="GW"/>
    <property type="match status" value="4"/>
</dbReference>
<comment type="subcellular location">
    <subcellularLocation>
        <location evidence="1">Secreted</location>
    </subcellularLocation>
</comment>
<gene>
    <name evidence="9" type="ORF">SAMN05216216_12111</name>
</gene>
<dbReference type="EMBL" id="FNFY01000021">
    <property type="protein sequence ID" value="SDL08955.1"/>
    <property type="molecule type" value="Genomic_DNA"/>
</dbReference>
<dbReference type="GO" id="GO:0005576">
    <property type="term" value="C:extracellular region"/>
    <property type="evidence" value="ECO:0007669"/>
    <property type="project" value="UniProtKB-SubCell"/>
</dbReference>
<dbReference type="SUPFAM" id="SSF82057">
    <property type="entry name" value="Prokaryotic SH3-related domain"/>
    <property type="match status" value="3"/>
</dbReference>
<dbReference type="InterPro" id="IPR038200">
    <property type="entry name" value="GW_dom_sf"/>
</dbReference>
<feature type="compositionally biased region" description="Acidic residues" evidence="6">
    <location>
        <begin position="91"/>
        <end position="101"/>
    </location>
</feature>
<dbReference type="PROSITE" id="PS51780">
    <property type="entry name" value="GW"/>
    <property type="match status" value="2"/>
</dbReference>
<feature type="region of interest" description="Disordered" evidence="6">
    <location>
        <begin position="88"/>
        <end position="241"/>
    </location>
</feature>
<organism evidence="9 10">
    <name type="scientific">Lacicoccus qingdaonensis</name>
    <dbReference type="NCBI Taxonomy" id="576118"/>
    <lineage>
        <taxon>Bacteria</taxon>
        <taxon>Bacillati</taxon>
        <taxon>Bacillota</taxon>
        <taxon>Bacilli</taxon>
        <taxon>Bacillales</taxon>
        <taxon>Salinicoccaceae</taxon>
        <taxon>Lacicoccus</taxon>
    </lineage>
</organism>
<evidence type="ECO:0000256" key="1">
    <source>
        <dbReference type="ARBA" id="ARBA00004613"/>
    </source>
</evidence>
<name>A0A1G9H7V6_9BACL</name>
<dbReference type="Proteomes" id="UP000199008">
    <property type="component" value="Unassembled WGS sequence"/>
</dbReference>
<feature type="signal peptide" evidence="7">
    <location>
        <begin position="1"/>
        <end position="26"/>
    </location>
</feature>
<feature type="compositionally biased region" description="Basic and acidic residues" evidence="6">
    <location>
        <begin position="144"/>
        <end position="196"/>
    </location>
</feature>
<feature type="compositionally biased region" description="Acidic residues" evidence="6">
    <location>
        <begin position="210"/>
        <end position="226"/>
    </location>
</feature>
<feature type="domain" description="GW" evidence="8">
    <location>
        <begin position="263"/>
        <end position="339"/>
    </location>
</feature>
<keyword evidence="5" id="KW-0961">Cell wall biogenesis/degradation</keyword>
<feature type="chain" id="PRO_5011472629" evidence="7">
    <location>
        <begin position="27"/>
        <end position="822"/>
    </location>
</feature>
<evidence type="ECO:0000256" key="6">
    <source>
        <dbReference type="SAM" id="MobiDB-lite"/>
    </source>
</evidence>
<keyword evidence="3 7" id="KW-0732">Signal</keyword>
<accession>A0A1G9H7V6</accession>
<dbReference type="Pfam" id="PF01832">
    <property type="entry name" value="Glucosaminidase"/>
    <property type="match status" value="1"/>
</dbReference>
<protein>
    <submittedName>
        <fullName evidence="9">Bifunctional autolysin</fullName>
    </submittedName>
</protein>
<feature type="domain" description="GW" evidence="8">
    <location>
        <begin position="499"/>
        <end position="574"/>
    </location>
</feature>